<dbReference type="PANTHER" id="PTHR11430">
    <property type="entry name" value="LIPOCALIN"/>
    <property type="match status" value="1"/>
</dbReference>
<dbReference type="PANTHER" id="PTHR11430:SF64">
    <property type="entry name" value="LIPOCALIN-15"/>
    <property type="match status" value="1"/>
</dbReference>
<protein>
    <recommendedName>
        <fullName evidence="5">Lipocalin/cytosolic fatty-acid binding domain-containing protein</fullName>
    </recommendedName>
</protein>
<dbReference type="Proteomes" id="UP000308365">
    <property type="component" value="Unassembled WGS sequence"/>
</dbReference>
<evidence type="ECO:0000313" key="3">
    <source>
        <dbReference type="EMBL" id="TKC51713.1"/>
    </source>
</evidence>
<proteinExistence type="inferred from homology"/>
<comment type="similarity">
    <text evidence="1">Belongs to the calycin superfamily. Lipocalin family.</text>
</comment>
<comment type="caution">
    <text evidence="3">The sequence shown here is derived from an EMBL/GenBank/DDBJ whole genome shotgun (WGS) entry which is preliminary data.</text>
</comment>
<dbReference type="InterPro" id="IPR012674">
    <property type="entry name" value="Calycin"/>
</dbReference>
<feature type="region of interest" description="Disordered" evidence="2">
    <location>
        <begin position="163"/>
        <end position="211"/>
    </location>
</feature>
<dbReference type="EMBL" id="RWIC01000047">
    <property type="protein sequence ID" value="TKC51713.1"/>
    <property type="molecule type" value="Genomic_DNA"/>
</dbReference>
<evidence type="ECO:0000313" key="4">
    <source>
        <dbReference type="Proteomes" id="UP000308365"/>
    </source>
</evidence>
<dbReference type="Gene3D" id="2.40.128.20">
    <property type="match status" value="2"/>
</dbReference>
<sequence>KRLPEQVRTLERLCQTVSKEGLELPELLIGQAPLPGRAAKLGRQGAESSAQAEVLGQPDFDAKKFSGLWYVVPMVSDCKVFRDKKDHLLTSTSNVKATAEGSLSVYVQLRGCNQIGAEYLREGCQGHIRVPSRTQEASPQALKAFQDFYPTVGLPEDTVVTLPKSGTRRAPSCGKPRLPSPAPPPFRSPGRHRQEMRAPRGQGSTLTARETHPPVGSWHLWGNRGALCRPALWLDLLQVHRFPSTGPEAERLLAPWRL</sequence>
<dbReference type="AlphaFoldDB" id="A0A4U1FNR2"/>
<accession>A0A4U1FNR2</accession>
<organism evidence="3 4">
    <name type="scientific">Monodon monoceros</name>
    <name type="common">Narwhal</name>
    <name type="synonym">Ceratodon monodon</name>
    <dbReference type="NCBI Taxonomy" id="40151"/>
    <lineage>
        <taxon>Eukaryota</taxon>
        <taxon>Metazoa</taxon>
        <taxon>Chordata</taxon>
        <taxon>Craniata</taxon>
        <taxon>Vertebrata</taxon>
        <taxon>Euteleostomi</taxon>
        <taxon>Mammalia</taxon>
        <taxon>Eutheria</taxon>
        <taxon>Laurasiatheria</taxon>
        <taxon>Artiodactyla</taxon>
        <taxon>Whippomorpha</taxon>
        <taxon>Cetacea</taxon>
        <taxon>Odontoceti</taxon>
        <taxon>Monodontidae</taxon>
        <taxon>Monodon</taxon>
    </lineage>
</organism>
<reference evidence="4" key="1">
    <citation type="journal article" date="2019" name="IScience">
        <title>Narwhal Genome Reveals Long-Term Low Genetic Diversity despite Current Large Abundance Size.</title>
        <authorList>
            <person name="Westbury M.V."/>
            <person name="Petersen B."/>
            <person name="Garde E."/>
            <person name="Heide-Jorgensen M.P."/>
            <person name="Lorenzen E.D."/>
        </authorList>
    </citation>
    <scope>NUCLEOTIDE SEQUENCE [LARGE SCALE GENOMIC DNA]</scope>
</reference>
<feature type="compositionally biased region" description="Pro residues" evidence="2">
    <location>
        <begin position="178"/>
        <end position="187"/>
    </location>
</feature>
<evidence type="ECO:0000256" key="2">
    <source>
        <dbReference type="SAM" id="MobiDB-lite"/>
    </source>
</evidence>
<dbReference type="GO" id="GO:0036094">
    <property type="term" value="F:small molecule binding"/>
    <property type="evidence" value="ECO:0007669"/>
    <property type="project" value="InterPro"/>
</dbReference>
<feature type="non-terminal residue" evidence="3">
    <location>
        <position position="1"/>
    </location>
</feature>
<dbReference type="InterPro" id="IPR002345">
    <property type="entry name" value="Lipocalin"/>
</dbReference>
<gene>
    <name evidence="3" type="ORF">EI555_013285</name>
</gene>
<evidence type="ECO:0008006" key="5">
    <source>
        <dbReference type="Google" id="ProtNLM"/>
    </source>
</evidence>
<dbReference type="InterPro" id="IPR022272">
    <property type="entry name" value="Lipocalin_CS"/>
</dbReference>
<evidence type="ECO:0000256" key="1">
    <source>
        <dbReference type="ARBA" id="ARBA00006889"/>
    </source>
</evidence>
<dbReference type="SUPFAM" id="SSF50814">
    <property type="entry name" value="Lipocalins"/>
    <property type="match status" value="1"/>
</dbReference>
<dbReference type="PROSITE" id="PS00213">
    <property type="entry name" value="LIPOCALIN"/>
    <property type="match status" value="1"/>
</dbReference>
<name>A0A4U1FNR2_MONMO</name>